<dbReference type="AlphaFoldDB" id="A0A368XE03"/>
<protein>
    <submittedName>
        <fullName evidence="1">ParB family protein of integrating conjugative element (PFGI_1 class)</fullName>
    </submittedName>
</protein>
<proteinExistence type="predicted"/>
<comment type="caution">
    <text evidence="1">The sequence shown here is derived from an EMBL/GenBank/DDBJ whole genome shotgun (WGS) entry which is preliminary data.</text>
</comment>
<dbReference type="SUPFAM" id="SSF110849">
    <property type="entry name" value="ParB/Sulfiredoxin"/>
    <property type="match status" value="1"/>
</dbReference>
<evidence type="ECO:0000313" key="2">
    <source>
        <dbReference type="Proteomes" id="UP000252884"/>
    </source>
</evidence>
<name>A0A368XE03_9BURK</name>
<organism evidence="1 2">
    <name type="scientific">Pseudorhodoferax soli</name>
    <dbReference type="NCBI Taxonomy" id="545864"/>
    <lineage>
        <taxon>Bacteria</taxon>
        <taxon>Pseudomonadati</taxon>
        <taxon>Pseudomonadota</taxon>
        <taxon>Betaproteobacteria</taxon>
        <taxon>Burkholderiales</taxon>
        <taxon>Comamonadaceae</taxon>
    </lineage>
</organism>
<dbReference type="OrthoDB" id="7656008at2"/>
<dbReference type="EMBL" id="QPJK01000011">
    <property type="protein sequence ID" value="RCW66182.1"/>
    <property type="molecule type" value="Genomic_DNA"/>
</dbReference>
<sequence length="597" mass="65978">MNSSLDRARASLMSTLNERPSASAHLDPRMEIDGAVTILSIDDIDFYEHNPRVSRNPKYAELRQSIAADGITNILTVTRRPGGTRYFPYGGGNTRLAIAKELHADGDSRFAQLRVAIKAWKSEFDVVAAHLVENENRGDTSFWEKALGVQSFKEEFEKEHPEQSLIGSELHRELNKRGMNFGVRMIQNFMFAIEFLRPIGPWLRAFEVNVTLRPRLSGFLDVAGRFDKSDEAAQVVFAYLEASASGLRELEERNRLRDPSEHVPVELEAARVVRDLAQALADLLGLERSGFERMGEAIAADPRLQSSDLLALRPPASVSTSSSTASARQEAFRALAEPVVAPAGAADNLQPVPPTPSPTVQRPLSPMAGVVAGTQARHPSELQHVHPGRAGDVVSESQGAHPAAEQAVSVRRARMRDQMVQAITEVNGVVPIHDFMLAIDSMPFGFFADIPENLARIGDLDVSSQMERRGMLWHFLASMSGQLHEQHWRAVADDPLIQATRWARERTQGAMAFARVLGESIYAACGLVDREQGVFELHIPANVLWTLLSDPELGASLSRVIELRRSLQQLEPDSHMLRGVQLRFNPMSETPPGRSTP</sequence>
<gene>
    <name evidence="1" type="ORF">DES41_111140</name>
</gene>
<evidence type="ECO:0000313" key="1">
    <source>
        <dbReference type="EMBL" id="RCW66182.1"/>
    </source>
</evidence>
<dbReference type="InterPro" id="IPR036086">
    <property type="entry name" value="ParB/Sulfiredoxin_sf"/>
</dbReference>
<reference evidence="1 2" key="1">
    <citation type="submission" date="2018-07" db="EMBL/GenBank/DDBJ databases">
        <title>Genomic Encyclopedia of Type Strains, Phase IV (KMG-IV): sequencing the most valuable type-strain genomes for metagenomic binning, comparative biology and taxonomic classification.</title>
        <authorList>
            <person name="Goeker M."/>
        </authorList>
    </citation>
    <scope>NUCLEOTIDE SEQUENCE [LARGE SCALE GENOMIC DNA]</scope>
    <source>
        <strain evidence="1 2">DSM 21634</strain>
    </source>
</reference>
<dbReference type="RefSeq" id="WP_114471544.1">
    <property type="nucleotide sequence ID" value="NZ_QPJK01000011.1"/>
</dbReference>
<accession>A0A368XE03</accession>
<dbReference type="Proteomes" id="UP000252884">
    <property type="component" value="Unassembled WGS sequence"/>
</dbReference>
<keyword evidence="2" id="KW-1185">Reference proteome</keyword>